<dbReference type="EMBL" id="BMYO01000003">
    <property type="protein sequence ID" value="GHD59944.1"/>
    <property type="molecule type" value="Genomic_DNA"/>
</dbReference>
<evidence type="ECO:0000256" key="14">
    <source>
        <dbReference type="ARBA" id="ARBA00051301"/>
    </source>
</evidence>
<feature type="active site" evidence="15">
    <location>
        <position position="69"/>
    </location>
</feature>
<evidence type="ECO:0000256" key="11">
    <source>
        <dbReference type="ARBA" id="ARBA00023154"/>
    </source>
</evidence>
<feature type="binding site" evidence="15">
    <location>
        <position position="349"/>
    </location>
    <ligand>
        <name>Zn(2+)</name>
        <dbReference type="ChEBI" id="CHEBI:29105"/>
        <label>2</label>
    </ligand>
</feature>
<comment type="subunit">
    <text evidence="3 15">Homodimer.</text>
</comment>
<evidence type="ECO:0000256" key="3">
    <source>
        <dbReference type="ARBA" id="ARBA00011738"/>
    </source>
</evidence>
<dbReference type="InterPro" id="IPR050072">
    <property type="entry name" value="Peptidase_M20A"/>
</dbReference>
<dbReference type="InterPro" id="IPR036264">
    <property type="entry name" value="Bact_exopeptidase_dim_dom"/>
</dbReference>
<name>A0ABQ3GXY9_9NEIS</name>
<evidence type="ECO:0000256" key="5">
    <source>
        <dbReference type="ARBA" id="ARBA00022391"/>
    </source>
</evidence>
<keyword evidence="18" id="KW-1185">Reference proteome</keyword>
<keyword evidence="10 15" id="KW-0220">Diaminopimelate biosynthesis</keyword>
<keyword evidence="7 15" id="KW-0479">Metal-binding</keyword>
<dbReference type="InterPro" id="IPR002933">
    <property type="entry name" value="Peptidase_M20"/>
</dbReference>
<dbReference type="InterPro" id="IPR001261">
    <property type="entry name" value="ArgE/DapE_CS"/>
</dbReference>
<keyword evidence="11 15" id="KW-0457">Lysine biosynthesis</keyword>
<dbReference type="Gene3D" id="3.40.630.10">
    <property type="entry name" value="Zn peptidases"/>
    <property type="match status" value="2"/>
</dbReference>
<evidence type="ECO:0000256" key="8">
    <source>
        <dbReference type="ARBA" id="ARBA00022801"/>
    </source>
</evidence>
<gene>
    <name evidence="15 17" type="primary">dapE</name>
    <name evidence="17" type="ORF">GCM10007350_12080</name>
</gene>
<evidence type="ECO:0000256" key="4">
    <source>
        <dbReference type="ARBA" id="ARBA00011921"/>
    </source>
</evidence>
<evidence type="ECO:0000256" key="15">
    <source>
        <dbReference type="HAMAP-Rule" id="MF_01690"/>
    </source>
</evidence>
<dbReference type="CDD" id="cd03891">
    <property type="entry name" value="M20_DapE_proteobac"/>
    <property type="match status" value="1"/>
</dbReference>
<dbReference type="PANTHER" id="PTHR43808">
    <property type="entry name" value="ACETYLORNITHINE DEACETYLASE"/>
    <property type="match status" value="1"/>
</dbReference>
<evidence type="ECO:0000256" key="10">
    <source>
        <dbReference type="ARBA" id="ARBA00022915"/>
    </source>
</evidence>
<dbReference type="Proteomes" id="UP000604737">
    <property type="component" value="Unassembled WGS sequence"/>
</dbReference>
<sequence>MNDATLDLTLQLIRQASVTPNDADCQQLMASRLAKLGFHIEPMRFGDVDNLWARFGSEGPVLVFAGHTDVVPTGPLDRWHSDPFAPEIRDGHLFGRGAADMKASLAAFVTATEAFLAKHPTPKGSIAFLITSDEEGPAHDGTVKVIEALKARGEKIDYCIVGEPTSAETFGDTIKNGRRGSLSGHLIVHGVQGHIAYPHLAKNPIHLLAPALAELAGTEWDQGNAYFPPTTWQVSNLHSGTGATNVIPGTAEVLFNFRFSTENTAETLKQKVHAILDAHGFEYELTWNLSGEPFLTDHGALIDAIKASVAEVTGHTPQLNTTGGTSDGRFIAKYCPEVVEFGPINKTIHKLNECVSVEDVPRLSAVYAGVLERLLA</sequence>
<dbReference type="NCBIfam" id="TIGR01246">
    <property type="entry name" value="dapE_proteo"/>
    <property type="match status" value="1"/>
</dbReference>
<feature type="binding site" evidence="15">
    <location>
        <position position="100"/>
    </location>
    <ligand>
        <name>Zn(2+)</name>
        <dbReference type="ChEBI" id="CHEBI:29105"/>
        <label>1</label>
    </ligand>
</feature>
<organism evidence="17 18">
    <name type="scientific">Jeongeupia chitinilytica</name>
    <dbReference type="NCBI Taxonomy" id="1041641"/>
    <lineage>
        <taxon>Bacteria</taxon>
        <taxon>Pseudomonadati</taxon>
        <taxon>Pseudomonadota</taxon>
        <taxon>Betaproteobacteria</taxon>
        <taxon>Neisseriales</taxon>
        <taxon>Chitinibacteraceae</taxon>
        <taxon>Jeongeupia</taxon>
    </lineage>
</organism>
<feature type="active site" description="Proton acceptor" evidence="15">
    <location>
        <position position="134"/>
    </location>
</feature>
<feature type="binding site" evidence="15">
    <location>
        <position position="100"/>
    </location>
    <ligand>
        <name>Zn(2+)</name>
        <dbReference type="ChEBI" id="CHEBI:29105"/>
        <label>2</label>
    </ligand>
</feature>
<proteinExistence type="inferred from homology"/>
<evidence type="ECO:0000256" key="6">
    <source>
        <dbReference type="ARBA" id="ARBA00022605"/>
    </source>
</evidence>
<dbReference type="InterPro" id="IPR005941">
    <property type="entry name" value="DapE_proteobac"/>
</dbReference>
<evidence type="ECO:0000256" key="9">
    <source>
        <dbReference type="ARBA" id="ARBA00022833"/>
    </source>
</evidence>
<evidence type="ECO:0000313" key="17">
    <source>
        <dbReference type="EMBL" id="GHD59944.1"/>
    </source>
</evidence>
<evidence type="ECO:0000256" key="7">
    <source>
        <dbReference type="ARBA" id="ARBA00022723"/>
    </source>
</evidence>
<comment type="catalytic activity">
    <reaction evidence="14 15">
        <text>N-succinyl-(2S,6S)-2,6-diaminopimelate + H2O = (2S,6S)-2,6-diaminopimelate + succinate</text>
        <dbReference type="Rhea" id="RHEA:22608"/>
        <dbReference type="ChEBI" id="CHEBI:15377"/>
        <dbReference type="ChEBI" id="CHEBI:30031"/>
        <dbReference type="ChEBI" id="CHEBI:57609"/>
        <dbReference type="ChEBI" id="CHEBI:58087"/>
        <dbReference type="EC" id="3.5.1.18"/>
    </reaction>
</comment>
<dbReference type="Pfam" id="PF07687">
    <property type="entry name" value="M20_dimer"/>
    <property type="match status" value="1"/>
</dbReference>
<evidence type="ECO:0000256" key="13">
    <source>
        <dbReference type="ARBA" id="ARBA00031891"/>
    </source>
</evidence>
<reference evidence="18" key="1">
    <citation type="journal article" date="2019" name="Int. J. Syst. Evol. Microbiol.">
        <title>The Global Catalogue of Microorganisms (GCM) 10K type strain sequencing project: providing services to taxonomists for standard genome sequencing and annotation.</title>
        <authorList>
            <consortium name="The Broad Institute Genomics Platform"/>
            <consortium name="The Broad Institute Genome Sequencing Center for Infectious Disease"/>
            <person name="Wu L."/>
            <person name="Ma J."/>
        </authorList>
    </citation>
    <scope>NUCLEOTIDE SEQUENCE [LARGE SCALE GENOMIC DNA]</scope>
    <source>
        <strain evidence="18">KCTC 23701</strain>
    </source>
</reference>
<protein>
    <recommendedName>
        <fullName evidence="5 15">Succinyl-diaminopimelate desuccinylase</fullName>
        <shortName evidence="15">SDAP desuccinylase</shortName>
        <ecNumber evidence="4 15">3.5.1.18</ecNumber>
    </recommendedName>
    <alternativeName>
        <fullName evidence="13 15">N-succinyl-LL-2,6-diaminoheptanedioate amidohydrolase</fullName>
    </alternativeName>
</protein>
<comment type="function">
    <text evidence="15">Catalyzes the hydrolysis of N-succinyl-L,L-diaminopimelic acid (SDAP), forming succinate and LL-2,6-diaminopimelate (DAP), an intermediate involved in the bacterial biosynthesis of lysine and meso-diaminopimelic acid, an essential component of bacterial cell walls.</text>
</comment>
<dbReference type="HAMAP" id="MF_01690">
    <property type="entry name" value="DapE"/>
    <property type="match status" value="1"/>
</dbReference>
<evidence type="ECO:0000259" key="16">
    <source>
        <dbReference type="Pfam" id="PF07687"/>
    </source>
</evidence>
<comment type="caution">
    <text evidence="17">The sequence shown here is derived from an EMBL/GenBank/DDBJ whole genome shotgun (WGS) entry which is preliminary data.</text>
</comment>
<feature type="binding site" evidence="15">
    <location>
        <position position="135"/>
    </location>
    <ligand>
        <name>Zn(2+)</name>
        <dbReference type="ChEBI" id="CHEBI:29105"/>
        <label>2</label>
    </ligand>
</feature>
<dbReference type="SUPFAM" id="SSF53187">
    <property type="entry name" value="Zn-dependent exopeptidases"/>
    <property type="match status" value="1"/>
</dbReference>
<feature type="domain" description="Peptidase M20 dimerisation" evidence="16">
    <location>
        <begin position="176"/>
        <end position="283"/>
    </location>
</feature>
<keyword evidence="12 15" id="KW-0170">Cobalt</keyword>
<dbReference type="Pfam" id="PF01546">
    <property type="entry name" value="Peptidase_M20"/>
    <property type="match status" value="1"/>
</dbReference>
<evidence type="ECO:0000313" key="18">
    <source>
        <dbReference type="Proteomes" id="UP000604737"/>
    </source>
</evidence>
<dbReference type="PANTHER" id="PTHR43808:SF31">
    <property type="entry name" value="N-ACETYL-L-CITRULLINE DEACETYLASE"/>
    <property type="match status" value="1"/>
</dbReference>
<dbReference type="SUPFAM" id="SSF55031">
    <property type="entry name" value="Bacterial exopeptidase dimerisation domain"/>
    <property type="match status" value="1"/>
</dbReference>
<dbReference type="NCBIfam" id="NF009557">
    <property type="entry name" value="PRK13009.1"/>
    <property type="match status" value="1"/>
</dbReference>
<keyword evidence="6 15" id="KW-0028">Amino-acid biosynthesis</keyword>
<keyword evidence="8 15" id="KW-0378">Hydrolase</keyword>
<dbReference type="EC" id="3.5.1.18" evidence="4 15"/>
<evidence type="ECO:0000256" key="1">
    <source>
        <dbReference type="ARBA" id="ARBA00005130"/>
    </source>
</evidence>
<dbReference type="InterPro" id="IPR011650">
    <property type="entry name" value="Peptidase_M20_dimer"/>
</dbReference>
<dbReference type="PROSITE" id="PS00759">
    <property type="entry name" value="ARGE_DAPE_CPG2_2"/>
    <property type="match status" value="1"/>
</dbReference>
<accession>A0ABQ3GXY9</accession>
<feature type="binding site" evidence="15">
    <location>
        <position position="67"/>
    </location>
    <ligand>
        <name>Zn(2+)</name>
        <dbReference type="ChEBI" id="CHEBI:29105"/>
        <label>1</label>
    </ligand>
</feature>
<keyword evidence="9 15" id="KW-0862">Zinc</keyword>
<dbReference type="RefSeq" id="WP_189459284.1">
    <property type="nucleotide sequence ID" value="NZ_BMYO01000003.1"/>
</dbReference>
<evidence type="ECO:0000256" key="2">
    <source>
        <dbReference type="ARBA" id="ARBA00006746"/>
    </source>
</evidence>
<feature type="binding site" evidence="15">
    <location>
        <position position="163"/>
    </location>
    <ligand>
        <name>Zn(2+)</name>
        <dbReference type="ChEBI" id="CHEBI:29105"/>
        <label>1</label>
    </ligand>
</feature>
<evidence type="ECO:0000256" key="12">
    <source>
        <dbReference type="ARBA" id="ARBA00023285"/>
    </source>
</evidence>
<comment type="similarity">
    <text evidence="2 15">Belongs to the peptidase M20A family. DapE subfamily.</text>
</comment>
<comment type="cofactor">
    <cofactor evidence="15">
        <name>Zn(2+)</name>
        <dbReference type="ChEBI" id="CHEBI:29105"/>
    </cofactor>
    <cofactor evidence="15">
        <name>Co(2+)</name>
        <dbReference type="ChEBI" id="CHEBI:48828"/>
    </cofactor>
    <text evidence="15">Binds 2 Zn(2+) or Co(2+) ions per subunit.</text>
</comment>
<comment type="pathway">
    <text evidence="1 15">Amino-acid biosynthesis; L-lysine biosynthesis via DAP pathway; LL-2,6-diaminopimelate from (S)-tetrahydrodipicolinate (succinylase route): step 3/3.</text>
</comment>